<reference evidence="2 3" key="1">
    <citation type="submission" date="2019-04" db="EMBL/GenBank/DDBJ databases">
        <title>Draft genome of the big-headed turtle Platysternon megacephalum.</title>
        <authorList>
            <person name="Gong S."/>
        </authorList>
    </citation>
    <scope>NUCLEOTIDE SEQUENCE [LARGE SCALE GENOMIC DNA]</scope>
    <source>
        <strain evidence="2">DO16091913</strain>
        <tissue evidence="2">Muscle</tissue>
    </source>
</reference>
<organism evidence="2 3">
    <name type="scientific">Platysternon megacephalum</name>
    <name type="common">big-headed turtle</name>
    <dbReference type="NCBI Taxonomy" id="55544"/>
    <lineage>
        <taxon>Eukaryota</taxon>
        <taxon>Metazoa</taxon>
        <taxon>Chordata</taxon>
        <taxon>Craniata</taxon>
        <taxon>Vertebrata</taxon>
        <taxon>Euteleostomi</taxon>
        <taxon>Archelosauria</taxon>
        <taxon>Testudinata</taxon>
        <taxon>Testudines</taxon>
        <taxon>Cryptodira</taxon>
        <taxon>Durocryptodira</taxon>
        <taxon>Testudinoidea</taxon>
        <taxon>Platysternidae</taxon>
        <taxon>Platysternon</taxon>
    </lineage>
</organism>
<proteinExistence type="predicted"/>
<feature type="compositionally biased region" description="Basic and acidic residues" evidence="1">
    <location>
        <begin position="84"/>
        <end position="102"/>
    </location>
</feature>
<dbReference type="Proteomes" id="UP000297703">
    <property type="component" value="Unassembled WGS sequence"/>
</dbReference>
<evidence type="ECO:0000256" key="1">
    <source>
        <dbReference type="SAM" id="MobiDB-lite"/>
    </source>
</evidence>
<feature type="region of interest" description="Disordered" evidence="1">
    <location>
        <begin position="29"/>
        <end position="60"/>
    </location>
</feature>
<accession>A0A4D9E7V6</accession>
<reference evidence="2 3" key="2">
    <citation type="submission" date="2019-04" db="EMBL/GenBank/DDBJ databases">
        <title>The genome sequence of big-headed turtle.</title>
        <authorList>
            <person name="Gong S."/>
        </authorList>
    </citation>
    <scope>NUCLEOTIDE SEQUENCE [LARGE SCALE GENOMIC DNA]</scope>
    <source>
        <strain evidence="2">DO16091913</strain>
        <tissue evidence="2">Muscle</tissue>
    </source>
</reference>
<sequence length="119" mass="12901">MGAPLRPASLAVSRGLLARPATLRFSLPQGQRHRRRHLLPPPAPARTLLGDNERARPKSGCFIGNAGTVAGERGRAFPASFEYSHQESRSGSHHAPRNETGTKIKMINGDKHKKAPPNV</sequence>
<evidence type="ECO:0000313" key="3">
    <source>
        <dbReference type="Proteomes" id="UP000297703"/>
    </source>
</evidence>
<dbReference type="EMBL" id="QXTE01000096">
    <property type="protein sequence ID" value="TFK06419.1"/>
    <property type="molecule type" value="Genomic_DNA"/>
</dbReference>
<feature type="region of interest" description="Disordered" evidence="1">
    <location>
        <begin position="81"/>
        <end position="119"/>
    </location>
</feature>
<protein>
    <submittedName>
        <fullName evidence="2">Uncharacterized protein</fullName>
    </submittedName>
</protein>
<gene>
    <name evidence="2" type="ORF">DR999_PMT10729</name>
</gene>
<comment type="caution">
    <text evidence="2">The sequence shown here is derived from an EMBL/GenBank/DDBJ whole genome shotgun (WGS) entry which is preliminary data.</text>
</comment>
<evidence type="ECO:0000313" key="2">
    <source>
        <dbReference type="EMBL" id="TFK06419.1"/>
    </source>
</evidence>
<dbReference type="AlphaFoldDB" id="A0A4D9E7V6"/>
<name>A0A4D9E7V6_9SAUR</name>
<keyword evidence="3" id="KW-1185">Reference proteome</keyword>